<reference evidence="2 3" key="1">
    <citation type="journal article" date="2015" name="Genome Announc.">
        <title>Expanding the biotechnology potential of lactobacilli through comparative genomics of 213 strains and associated genera.</title>
        <authorList>
            <person name="Sun Z."/>
            <person name="Harris H.M."/>
            <person name="McCann A."/>
            <person name="Guo C."/>
            <person name="Argimon S."/>
            <person name="Zhang W."/>
            <person name="Yang X."/>
            <person name="Jeffery I.B."/>
            <person name="Cooney J.C."/>
            <person name="Kagawa T.F."/>
            <person name="Liu W."/>
            <person name="Song Y."/>
            <person name="Salvetti E."/>
            <person name="Wrobel A."/>
            <person name="Rasinkangas P."/>
            <person name="Parkhill J."/>
            <person name="Rea M.C."/>
            <person name="O'Sullivan O."/>
            <person name="Ritari J."/>
            <person name="Douillard F.P."/>
            <person name="Paul Ross R."/>
            <person name="Yang R."/>
            <person name="Briner A.E."/>
            <person name="Felis G.E."/>
            <person name="de Vos W.M."/>
            <person name="Barrangou R."/>
            <person name="Klaenhammer T.R."/>
            <person name="Caufield P.W."/>
            <person name="Cui Y."/>
            <person name="Zhang H."/>
            <person name="O'Toole P.W."/>
        </authorList>
    </citation>
    <scope>NUCLEOTIDE SEQUENCE [LARGE SCALE GENOMIC DNA]</scope>
    <source>
        <strain evidence="2 3">DSM 14421</strain>
    </source>
</reference>
<organism evidence="2 3">
    <name type="scientific">Lentilactobacillus diolivorans DSM 14421</name>
    <dbReference type="NCBI Taxonomy" id="1423739"/>
    <lineage>
        <taxon>Bacteria</taxon>
        <taxon>Bacillati</taxon>
        <taxon>Bacillota</taxon>
        <taxon>Bacilli</taxon>
        <taxon>Lactobacillales</taxon>
        <taxon>Lactobacillaceae</taxon>
        <taxon>Lentilactobacillus</taxon>
    </lineage>
</organism>
<feature type="transmembrane region" description="Helical" evidence="1">
    <location>
        <begin position="47"/>
        <end position="71"/>
    </location>
</feature>
<dbReference type="InterPro" id="IPR004676">
    <property type="entry name" value="Cd-R_transporter"/>
</dbReference>
<dbReference type="STRING" id="1423739.FC85_GL000196"/>
<feature type="transmembrane region" description="Helical" evidence="1">
    <location>
        <begin position="164"/>
        <end position="185"/>
    </location>
</feature>
<evidence type="ECO:0000313" key="2">
    <source>
        <dbReference type="EMBL" id="KRL65371.1"/>
    </source>
</evidence>
<feature type="transmembrane region" description="Helical" evidence="1">
    <location>
        <begin position="197"/>
        <end position="215"/>
    </location>
</feature>
<keyword evidence="1" id="KW-0812">Transmembrane</keyword>
<evidence type="ECO:0000256" key="1">
    <source>
        <dbReference type="SAM" id="Phobius"/>
    </source>
</evidence>
<gene>
    <name evidence="2" type="ORF">FC85_GL000196</name>
</gene>
<feature type="transmembrane region" description="Helical" evidence="1">
    <location>
        <begin position="6"/>
        <end position="35"/>
    </location>
</feature>
<dbReference type="EMBL" id="AZEY01000068">
    <property type="protein sequence ID" value="KRL65371.1"/>
    <property type="molecule type" value="Genomic_DNA"/>
</dbReference>
<dbReference type="AlphaFoldDB" id="A0A0R1SKH8"/>
<keyword evidence="1" id="KW-0472">Membrane</keyword>
<dbReference type="Pfam" id="PF03596">
    <property type="entry name" value="Cad"/>
    <property type="match status" value="1"/>
</dbReference>
<name>A0A0R1SKH8_9LACO</name>
<comment type="caution">
    <text evidence="2">The sequence shown here is derived from an EMBL/GenBank/DDBJ whole genome shotgun (WGS) entry which is preliminary data.</text>
</comment>
<sequence length="220" mass="24995">MAVRGRIIIFTTIITGFVSFVGTNVDDTFVLAIWFSQVDSLLRTKDIVLGQFLGFEFLVLVSVLAAYSLSFIPTDKVGWLGVVPIFLGIKRWLQYRLQPRRDPEEDEVKRTISREKDDRPKGKWVTKLIRPQVLGVSLVTISNGAGNLTVYIPLFTRYTVPELIVTVIIFTLMTAAWCYLGFRIANFPVIKKRLNQYKHVLIPVIFIVLGIYILVDSGII</sequence>
<feature type="transmembrane region" description="Helical" evidence="1">
    <location>
        <begin position="133"/>
        <end position="152"/>
    </location>
</feature>
<protein>
    <submittedName>
        <fullName evidence="2">Cadmium binding protein</fullName>
    </submittedName>
</protein>
<dbReference type="RefSeq" id="WP_225427557.1">
    <property type="nucleotide sequence ID" value="NZ_AZEY01000068.1"/>
</dbReference>
<accession>A0A0R1SKH8</accession>
<dbReference type="PATRIC" id="fig|1423739.3.peg.206"/>
<dbReference type="Proteomes" id="UP000052013">
    <property type="component" value="Unassembled WGS sequence"/>
</dbReference>
<proteinExistence type="predicted"/>
<keyword evidence="1" id="KW-1133">Transmembrane helix</keyword>
<evidence type="ECO:0000313" key="3">
    <source>
        <dbReference type="Proteomes" id="UP000052013"/>
    </source>
</evidence>